<name>A0AC61PKK4_9FIRM</name>
<accession>A0AC61PKK4</accession>
<dbReference type="Proteomes" id="UP000192328">
    <property type="component" value="Unassembled WGS sequence"/>
</dbReference>
<sequence length="228" mass="24933">MKRQTPFCLAAALFLCACLMFGSCSASAESVWQGKTWYAFGDSITSLGYYIDTVNEELGTVSVKYDHSGYSYAELANVYTEMITDTAPDLITLFAGTNDFGHSGRIKDMENGLRTILNGLYTAYPTVQIVIITPLQRNFDHESKPIETGGLGPNKLGKYLIDYVKAIRAIAEEYGTPCLDLYSCGGMNLLNAREKTMNGDGLHPSVTYGPVIGHIIAQFISGYAPYNP</sequence>
<evidence type="ECO:0000313" key="1">
    <source>
        <dbReference type="EMBL" id="SMC54095.1"/>
    </source>
</evidence>
<evidence type="ECO:0000313" key="2">
    <source>
        <dbReference type="Proteomes" id="UP000192328"/>
    </source>
</evidence>
<keyword evidence="2" id="KW-1185">Reference proteome</keyword>
<proteinExistence type="predicted"/>
<dbReference type="EMBL" id="FWXZ01000002">
    <property type="protein sequence ID" value="SMC54095.1"/>
    <property type="molecule type" value="Genomic_DNA"/>
</dbReference>
<protein>
    <submittedName>
        <fullName evidence="1">Lysophospholipase L1</fullName>
    </submittedName>
</protein>
<gene>
    <name evidence="1" type="ORF">SAMN06297397_1335</name>
</gene>
<reference evidence="1" key="1">
    <citation type="submission" date="2017-04" db="EMBL/GenBank/DDBJ databases">
        <authorList>
            <person name="Varghese N."/>
            <person name="Submissions S."/>
        </authorList>
    </citation>
    <scope>NUCLEOTIDE SEQUENCE</scope>
    <source>
        <strain evidence="1">WTE2008</strain>
    </source>
</reference>
<organism evidence="1 2">
    <name type="scientific">Aristaeella lactis</name>
    <dbReference type="NCBI Taxonomy" id="3046383"/>
    <lineage>
        <taxon>Bacteria</taxon>
        <taxon>Bacillati</taxon>
        <taxon>Bacillota</taxon>
        <taxon>Clostridia</taxon>
        <taxon>Eubacteriales</taxon>
        <taxon>Aristaeellaceae</taxon>
        <taxon>Aristaeella</taxon>
    </lineage>
</organism>
<comment type="caution">
    <text evidence="1">The sequence shown here is derived from an EMBL/GenBank/DDBJ whole genome shotgun (WGS) entry which is preliminary data.</text>
</comment>